<gene>
    <name evidence="1" type="ORF">DERYTH_LOCUS7337</name>
</gene>
<name>A0A9N9CD58_9GLOM</name>
<dbReference type="OrthoDB" id="2447036at2759"/>
<keyword evidence="2" id="KW-1185">Reference proteome</keyword>
<evidence type="ECO:0000313" key="2">
    <source>
        <dbReference type="Proteomes" id="UP000789405"/>
    </source>
</evidence>
<dbReference type="EMBL" id="CAJVPY010003550">
    <property type="protein sequence ID" value="CAG8594746.1"/>
    <property type="molecule type" value="Genomic_DNA"/>
</dbReference>
<accession>A0A9N9CD58</accession>
<comment type="caution">
    <text evidence="1">The sequence shown here is derived from an EMBL/GenBank/DDBJ whole genome shotgun (WGS) entry which is preliminary data.</text>
</comment>
<sequence length="663" mass="75236">MIMKRNVSGVMPNMGFSCITGQVLEFVPFEDIFGIEHLGKGGYGSVYKAKWTRGPIEYYDNDVHEWHRSGEKDIVLKSIKSLSNNNIPDKEIKAQMTSFVDIGYTISENPDDRPTALELCDVLYGCRQKGHEIWTQIELIEKNMTFNVPPEMASLHYITSENAIYTSRLLDISQELVNNISTSLLSETELKELMIHDTANSDPFNNIKFFAFTPVIKNGSKSVFLGDSMSEFVSIRSTISPGTSADANDEVKRLLSLLEDKTNDINHILDPLQVYAVGPDFQKDYSMPCIACWSTESLDDKVIERLSKLFEDKYKVVNKVGLLDTSVNSGDSGDSIQDDLFNNNSITSEFNNKGSSKEEEYITITSTATAVDKNNPKKNCQDFSITVKILAKVIPVINKSYLNILEFYVNVYDCKMGPMLSKNWKSLHDLGFGYFLDSVEIKVSPISLENDNISHMIVPKSDYKQPQQLNRPTEITSDHETNKGVEGQINGSLPNGVLGFQIKGNYGVKNANSAKTMTYEWKVEREGSNKTGVCWTYRPVKNIYEREYVPGDHSGQWYTLNTMRGFKITITQILRCEFRGRGWGKSNKKVKLIKLCPKMAHTLEITFNSIDNFNENFAKLKRDYFEHENLIATLNASNMHNIENTLKCSDTFIIDRKFLQLNE</sequence>
<organism evidence="1 2">
    <name type="scientific">Dentiscutata erythropus</name>
    <dbReference type="NCBI Taxonomy" id="1348616"/>
    <lineage>
        <taxon>Eukaryota</taxon>
        <taxon>Fungi</taxon>
        <taxon>Fungi incertae sedis</taxon>
        <taxon>Mucoromycota</taxon>
        <taxon>Glomeromycotina</taxon>
        <taxon>Glomeromycetes</taxon>
        <taxon>Diversisporales</taxon>
        <taxon>Gigasporaceae</taxon>
        <taxon>Dentiscutata</taxon>
    </lineage>
</organism>
<protein>
    <submittedName>
        <fullName evidence="1">7820_t:CDS:1</fullName>
    </submittedName>
</protein>
<dbReference type="AlphaFoldDB" id="A0A9N9CD58"/>
<dbReference type="Proteomes" id="UP000789405">
    <property type="component" value="Unassembled WGS sequence"/>
</dbReference>
<reference evidence="1" key="1">
    <citation type="submission" date="2021-06" db="EMBL/GenBank/DDBJ databases">
        <authorList>
            <person name="Kallberg Y."/>
            <person name="Tangrot J."/>
            <person name="Rosling A."/>
        </authorList>
    </citation>
    <scope>NUCLEOTIDE SEQUENCE</scope>
    <source>
        <strain evidence="1">MA453B</strain>
    </source>
</reference>
<dbReference type="PROSITE" id="PS51257">
    <property type="entry name" value="PROKAR_LIPOPROTEIN"/>
    <property type="match status" value="1"/>
</dbReference>
<proteinExistence type="predicted"/>
<evidence type="ECO:0000313" key="1">
    <source>
        <dbReference type="EMBL" id="CAG8594746.1"/>
    </source>
</evidence>